<feature type="domain" description="AMP-dependent synthetase/ligase" evidence="6">
    <location>
        <begin position="10"/>
        <end position="48"/>
    </location>
</feature>
<evidence type="ECO:0000256" key="1">
    <source>
        <dbReference type="ARBA" id="ARBA00022598"/>
    </source>
</evidence>
<keyword evidence="1" id="KW-0436">Ligase</keyword>
<evidence type="ECO:0000313" key="8">
    <source>
        <dbReference type="EMBL" id="CAF4850979.1"/>
    </source>
</evidence>
<keyword evidence="2" id="KW-0547">Nucleotide-binding</keyword>
<dbReference type="GO" id="GO:0004467">
    <property type="term" value="F:long-chain fatty acid-CoA ligase activity"/>
    <property type="evidence" value="ECO:0007669"/>
    <property type="project" value="UniProtKB-EC"/>
</dbReference>
<dbReference type="PANTHER" id="PTHR43272:SF33">
    <property type="entry name" value="AMP-BINDING DOMAIN-CONTAINING PROTEIN-RELATED"/>
    <property type="match status" value="1"/>
</dbReference>
<dbReference type="GO" id="GO:0016020">
    <property type="term" value="C:membrane"/>
    <property type="evidence" value="ECO:0007669"/>
    <property type="project" value="TreeGrafter"/>
</dbReference>
<dbReference type="GO" id="GO:0005783">
    <property type="term" value="C:endoplasmic reticulum"/>
    <property type="evidence" value="ECO:0007669"/>
    <property type="project" value="TreeGrafter"/>
</dbReference>
<protein>
    <recommendedName>
        <fullName evidence="5">long-chain-fatty-acid--CoA ligase</fullName>
        <ecNumber evidence="5">6.2.1.3</ecNumber>
    </recommendedName>
</protein>
<name>A0A8S3BD11_9BILA</name>
<evidence type="ECO:0000256" key="2">
    <source>
        <dbReference type="ARBA" id="ARBA00022741"/>
    </source>
</evidence>
<dbReference type="GO" id="GO:0005524">
    <property type="term" value="F:ATP binding"/>
    <property type="evidence" value="ECO:0007669"/>
    <property type="project" value="UniProtKB-KW"/>
</dbReference>
<evidence type="ECO:0000256" key="4">
    <source>
        <dbReference type="ARBA" id="ARBA00022840"/>
    </source>
</evidence>
<dbReference type="EMBL" id="CAJOBI010140683">
    <property type="protein sequence ID" value="CAF4766642.1"/>
    <property type="molecule type" value="Genomic_DNA"/>
</dbReference>
<dbReference type="AlphaFoldDB" id="A0A8S3BD11"/>
<sequence>MGRNNLVDFAPPKPNDIALIMYTSGSTGEPKGCIITHENFITAMFGCATAIDLDS</sequence>
<feature type="non-terminal residue" evidence="7">
    <location>
        <position position="1"/>
    </location>
</feature>
<reference evidence="7" key="1">
    <citation type="submission" date="2021-02" db="EMBL/GenBank/DDBJ databases">
        <authorList>
            <person name="Nowell W R."/>
        </authorList>
    </citation>
    <scope>NUCLEOTIDE SEQUENCE</scope>
</reference>
<dbReference type="PRINTS" id="PR00154">
    <property type="entry name" value="AMPBINDING"/>
</dbReference>
<comment type="caution">
    <text evidence="7">The sequence shown here is derived from an EMBL/GenBank/DDBJ whole genome shotgun (WGS) entry which is preliminary data.</text>
</comment>
<dbReference type="InterPro" id="IPR020845">
    <property type="entry name" value="AMP-binding_CS"/>
</dbReference>
<evidence type="ECO:0000256" key="3">
    <source>
        <dbReference type="ARBA" id="ARBA00022832"/>
    </source>
</evidence>
<dbReference type="PROSITE" id="PS00455">
    <property type="entry name" value="AMP_BINDING"/>
    <property type="match status" value="1"/>
</dbReference>
<dbReference type="InterPro" id="IPR020459">
    <property type="entry name" value="AMP-binding"/>
</dbReference>
<keyword evidence="4" id="KW-0067">ATP-binding</keyword>
<evidence type="ECO:0000313" key="7">
    <source>
        <dbReference type="EMBL" id="CAF4766642.1"/>
    </source>
</evidence>
<dbReference type="Gene3D" id="3.40.50.12780">
    <property type="entry name" value="N-terminal domain of ligase-like"/>
    <property type="match status" value="1"/>
</dbReference>
<dbReference type="Proteomes" id="UP000676336">
    <property type="component" value="Unassembled WGS sequence"/>
</dbReference>
<keyword evidence="3" id="KW-0276">Fatty acid metabolism</keyword>
<dbReference type="PANTHER" id="PTHR43272">
    <property type="entry name" value="LONG-CHAIN-FATTY-ACID--COA LIGASE"/>
    <property type="match status" value="1"/>
</dbReference>
<organism evidence="7 9">
    <name type="scientific">Rotaria magnacalcarata</name>
    <dbReference type="NCBI Taxonomy" id="392030"/>
    <lineage>
        <taxon>Eukaryota</taxon>
        <taxon>Metazoa</taxon>
        <taxon>Spiralia</taxon>
        <taxon>Gnathifera</taxon>
        <taxon>Rotifera</taxon>
        <taxon>Eurotatoria</taxon>
        <taxon>Bdelloidea</taxon>
        <taxon>Philodinida</taxon>
        <taxon>Philodinidae</taxon>
        <taxon>Rotaria</taxon>
    </lineage>
</organism>
<dbReference type="EC" id="6.2.1.3" evidence="5"/>
<dbReference type="EMBL" id="CAJOBI010161022">
    <property type="protein sequence ID" value="CAF4850979.1"/>
    <property type="molecule type" value="Genomic_DNA"/>
</dbReference>
<gene>
    <name evidence="7" type="ORF">SMN809_LOCUS45765</name>
    <name evidence="8" type="ORF">SMN809_LOCUS49394</name>
</gene>
<accession>A0A8S3BD11</accession>
<proteinExistence type="predicted"/>
<keyword evidence="3" id="KW-0443">Lipid metabolism</keyword>
<dbReference type="SUPFAM" id="SSF56801">
    <property type="entry name" value="Acetyl-CoA synthetase-like"/>
    <property type="match status" value="1"/>
</dbReference>
<dbReference type="Pfam" id="PF00501">
    <property type="entry name" value="AMP-binding"/>
    <property type="match status" value="1"/>
</dbReference>
<dbReference type="InterPro" id="IPR042099">
    <property type="entry name" value="ANL_N_sf"/>
</dbReference>
<evidence type="ECO:0000259" key="6">
    <source>
        <dbReference type="Pfam" id="PF00501"/>
    </source>
</evidence>
<evidence type="ECO:0000256" key="5">
    <source>
        <dbReference type="ARBA" id="ARBA00026121"/>
    </source>
</evidence>
<evidence type="ECO:0000313" key="9">
    <source>
        <dbReference type="Proteomes" id="UP000676336"/>
    </source>
</evidence>
<dbReference type="InterPro" id="IPR000873">
    <property type="entry name" value="AMP-dep_synth/lig_dom"/>
</dbReference>